<comment type="caution">
    <text evidence="4">The sequence shown here is derived from an EMBL/GenBank/DDBJ whole genome shotgun (WGS) entry which is preliminary data.</text>
</comment>
<sequence>MLLYDNTHAPNPLVVRIFILERGGLELDIQAVDILNLENRRLAYRTNVNSRGELPALRLDDGTVITEITAICAYLDEIAEGGNSLYGATPTERAVTRMWLRRMDIEIAQPVINWYRNGEDTIDFYRGNRTPAPEARVIQKVQINQALNMLDDELEGKVYLCGSRFSAADILIYGIVKPMLAVAPWVNVPGRLNVAAWFKRMDDREGCQKGLVGFQEEHVSTL</sequence>
<dbReference type="Gene3D" id="3.40.30.10">
    <property type="entry name" value="Glutaredoxin"/>
    <property type="match status" value="1"/>
</dbReference>
<dbReference type="CDD" id="cd03051">
    <property type="entry name" value="GST_N_GTT2_like"/>
    <property type="match status" value="1"/>
</dbReference>
<accession>A0A9P5HRU9</accession>
<dbReference type="SFLD" id="SFLDS00019">
    <property type="entry name" value="Glutathione_Transferase_(cytos"/>
    <property type="match status" value="1"/>
</dbReference>
<dbReference type="InterPro" id="IPR036249">
    <property type="entry name" value="Thioredoxin-like_sf"/>
</dbReference>
<dbReference type="AlphaFoldDB" id="A0A9P5HRU9"/>
<feature type="domain" description="GST N-terminal" evidence="2">
    <location>
        <begin position="1"/>
        <end position="83"/>
    </location>
</feature>
<dbReference type="InterPro" id="IPR010987">
    <property type="entry name" value="Glutathione-S-Trfase_C-like"/>
</dbReference>
<dbReference type="InterPro" id="IPR004046">
    <property type="entry name" value="GST_C"/>
</dbReference>
<dbReference type="OrthoDB" id="2309723at2759"/>
<evidence type="ECO:0000313" key="5">
    <source>
        <dbReference type="Proteomes" id="UP000722485"/>
    </source>
</evidence>
<evidence type="ECO:0000259" key="3">
    <source>
        <dbReference type="PROSITE" id="PS50405"/>
    </source>
</evidence>
<dbReference type="Proteomes" id="UP000722485">
    <property type="component" value="Unassembled WGS sequence"/>
</dbReference>
<name>A0A9P5HRU9_9HYPO</name>
<dbReference type="EMBL" id="JAANBB010000004">
    <property type="protein sequence ID" value="KAF7557558.1"/>
    <property type="molecule type" value="Genomic_DNA"/>
</dbReference>
<dbReference type="PROSITE" id="PS50404">
    <property type="entry name" value="GST_NTER"/>
    <property type="match status" value="1"/>
</dbReference>
<comment type="similarity">
    <text evidence="1">Belongs to the GST superfamily.</text>
</comment>
<proteinExistence type="inferred from homology"/>
<dbReference type="PROSITE" id="PS50405">
    <property type="entry name" value="GST_CTER"/>
    <property type="match status" value="1"/>
</dbReference>
<reference evidence="4" key="1">
    <citation type="submission" date="2020-03" db="EMBL/GenBank/DDBJ databases">
        <title>Draft Genome Sequence of Cylindrodendrum hubeiense.</title>
        <authorList>
            <person name="Buettner E."/>
            <person name="Kellner H."/>
        </authorList>
    </citation>
    <scope>NUCLEOTIDE SEQUENCE</scope>
    <source>
        <strain evidence="4">IHI 201604</strain>
    </source>
</reference>
<protein>
    <recommendedName>
        <fullName evidence="6">Glutathione S-transferase</fullName>
    </recommendedName>
</protein>
<dbReference type="InterPro" id="IPR036282">
    <property type="entry name" value="Glutathione-S-Trfase_C_sf"/>
</dbReference>
<dbReference type="InterPro" id="IPR040079">
    <property type="entry name" value="Glutathione_S-Trfase"/>
</dbReference>
<dbReference type="Pfam" id="PF13409">
    <property type="entry name" value="GST_N_2"/>
    <property type="match status" value="1"/>
</dbReference>
<keyword evidence="5" id="KW-1185">Reference proteome</keyword>
<evidence type="ECO:0000259" key="2">
    <source>
        <dbReference type="PROSITE" id="PS50404"/>
    </source>
</evidence>
<dbReference type="InterPro" id="IPR004045">
    <property type="entry name" value="Glutathione_S-Trfase_N"/>
</dbReference>
<evidence type="ECO:0000313" key="4">
    <source>
        <dbReference type="EMBL" id="KAF7557558.1"/>
    </source>
</evidence>
<dbReference type="PANTHER" id="PTHR44051:SF8">
    <property type="entry name" value="GLUTATHIONE S-TRANSFERASE GSTA"/>
    <property type="match status" value="1"/>
</dbReference>
<dbReference type="SUPFAM" id="SSF52833">
    <property type="entry name" value="Thioredoxin-like"/>
    <property type="match status" value="1"/>
</dbReference>
<evidence type="ECO:0008006" key="6">
    <source>
        <dbReference type="Google" id="ProtNLM"/>
    </source>
</evidence>
<dbReference type="SFLD" id="SFLDG00358">
    <property type="entry name" value="Main_(cytGST)"/>
    <property type="match status" value="1"/>
</dbReference>
<gene>
    <name evidence="4" type="ORF">G7Z17_g576</name>
</gene>
<feature type="domain" description="GST C-terminal" evidence="3">
    <location>
        <begin position="89"/>
        <end position="222"/>
    </location>
</feature>
<dbReference type="SUPFAM" id="SSF47616">
    <property type="entry name" value="GST C-terminal domain-like"/>
    <property type="match status" value="1"/>
</dbReference>
<dbReference type="PANTHER" id="PTHR44051">
    <property type="entry name" value="GLUTATHIONE S-TRANSFERASE-RELATED"/>
    <property type="match status" value="1"/>
</dbReference>
<dbReference type="InterPro" id="IPR034345">
    <property type="entry name" value="Gtt2-like_N"/>
</dbReference>
<dbReference type="Pfam" id="PF00043">
    <property type="entry name" value="GST_C"/>
    <property type="match status" value="1"/>
</dbReference>
<dbReference type="Gene3D" id="1.20.1050.10">
    <property type="match status" value="1"/>
</dbReference>
<organism evidence="4 5">
    <name type="scientific">Cylindrodendrum hubeiense</name>
    <dbReference type="NCBI Taxonomy" id="595255"/>
    <lineage>
        <taxon>Eukaryota</taxon>
        <taxon>Fungi</taxon>
        <taxon>Dikarya</taxon>
        <taxon>Ascomycota</taxon>
        <taxon>Pezizomycotina</taxon>
        <taxon>Sordariomycetes</taxon>
        <taxon>Hypocreomycetidae</taxon>
        <taxon>Hypocreales</taxon>
        <taxon>Nectriaceae</taxon>
        <taxon>Cylindrodendrum</taxon>
    </lineage>
</organism>
<evidence type="ECO:0000256" key="1">
    <source>
        <dbReference type="ARBA" id="ARBA00007409"/>
    </source>
</evidence>